<feature type="binding site" evidence="1">
    <location>
        <position position="42"/>
    </location>
    <ligand>
        <name>Zn(2+)</name>
        <dbReference type="ChEBI" id="CHEBI:29105"/>
    </ligand>
</feature>
<name>A0A0B5AMN4_9BACL</name>
<dbReference type="Proteomes" id="UP000031449">
    <property type="component" value="Chromosome"/>
</dbReference>
<dbReference type="SUPFAM" id="SSF53335">
    <property type="entry name" value="S-adenosyl-L-methionine-dependent methyltransferases"/>
    <property type="match status" value="1"/>
</dbReference>
<accession>A0A0B5AMN4</accession>
<feature type="binding site" evidence="1">
    <location>
        <position position="38"/>
    </location>
    <ligand>
        <name>Zn(2+)</name>
        <dbReference type="ChEBI" id="CHEBI:29105"/>
    </ligand>
</feature>
<organism evidence="5 6">
    <name type="scientific">Jeotgalibacillus malaysiensis</name>
    <dbReference type="NCBI Taxonomy" id="1508404"/>
    <lineage>
        <taxon>Bacteria</taxon>
        <taxon>Bacillati</taxon>
        <taxon>Bacillota</taxon>
        <taxon>Bacilli</taxon>
        <taxon>Bacillales</taxon>
        <taxon>Caryophanaceae</taxon>
        <taxon>Jeotgalibacillus</taxon>
    </lineage>
</organism>
<feature type="binding site" evidence="2">
    <location>
        <begin position="107"/>
        <end position="108"/>
    </location>
    <ligand>
        <name>S-adenosyl-L-methionine</name>
        <dbReference type="ChEBI" id="CHEBI:59789"/>
    </ligand>
</feature>
<keyword evidence="2" id="KW-0949">S-adenosyl-L-methionine</keyword>
<dbReference type="AlphaFoldDB" id="A0A0B5AMN4"/>
<feature type="binding site" evidence="1">
    <location>
        <position position="22"/>
    </location>
    <ligand>
        <name>Zn(2+)</name>
        <dbReference type="ChEBI" id="CHEBI:29105"/>
    </ligand>
</feature>
<keyword evidence="1" id="KW-0862">Zinc</keyword>
<dbReference type="BioCyc" id="JESP1508404:G14D9-9817-MONOMER"/>
<dbReference type="Pfam" id="PF13649">
    <property type="entry name" value="Methyltransf_25"/>
    <property type="match status" value="1"/>
</dbReference>
<reference evidence="5 6" key="1">
    <citation type="submission" date="2014-08" db="EMBL/GenBank/DDBJ databases">
        <title>Complete genome of a marine bacteria Jeotgalibacillus malaysiensis.</title>
        <authorList>
            <person name="Yaakop A.S."/>
            <person name="Chan K.-G."/>
            <person name="Goh K.M."/>
        </authorList>
    </citation>
    <scope>NUCLEOTIDE SEQUENCE [LARGE SCALE GENOMIC DNA]</scope>
    <source>
        <strain evidence="5 6">D5</strain>
    </source>
</reference>
<keyword evidence="6" id="KW-1185">Reference proteome</keyword>
<dbReference type="KEGG" id="jeo:JMA_06000"/>
<sequence>MKLKKREAAAARVREQFPHLLCPVCGEKLDVKELTLTCVQNHQFDIARNGSIHLLTKNIKTKYTKDLFEARQYLMHEAAFFKPAIDEVIKYLRDKKPGVMLDAGCGEGTHLAQMTKSLDGFTGIGIDLAKDGIQTAARFYEEVLWITADLAKAPVESESVDVILNILSPANYREFARLLKEDREVIKIVPRSGYLKELRQHYFGGGYENEETVSAFYDQFDVTEKLTVTVVQSLDQQAIEALVHMTPLSWRADPEKVDSFKALARTDMTLDVDILIGRKK</sequence>
<dbReference type="InterPro" id="IPR048647">
    <property type="entry name" value="RlmA_N"/>
</dbReference>
<dbReference type="GO" id="GO:0008168">
    <property type="term" value="F:methyltransferase activity"/>
    <property type="evidence" value="ECO:0007669"/>
    <property type="project" value="InterPro"/>
</dbReference>
<dbReference type="InterPro" id="IPR016718">
    <property type="entry name" value="rRNA_m1G-MeTrfase_A_prd"/>
</dbReference>
<feature type="binding site" evidence="2">
    <location>
        <position position="81"/>
    </location>
    <ligand>
        <name>S-adenosyl-L-methionine</name>
        <dbReference type="ChEBI" id="CHEBI:59789"/>
    </ligand>
</feature>
<dbReference type="Pfam" id="PF21302">
    <property type="entry name" value="Zn_ribbon_RlmA"/>
    <property type="match status" value="1"/>
</dbReference>
<dbReference type="EMBL" id="CP009416">
    <property type="protein sequence ID" value="AJD89917.1"/>
    <property type="molecule type" value="Genomic_DNA"/>
</dbReference>
<evidence type="ECO:0000256" key="1">
    <source>
        <dbReference type="PIRSR" id="PIRSR018249-1"/>
    </source>
</evidence>
<protein>
    <submittedName>
        <fullName evidence="5">Uncharacterized protein</fullName>
    </submittedName>
</protein>
<keyword evidence="1" id="KW-0479">Metal-binding</keyword>
<dbReference type="InterPro" id="IPR029063">
    <property type="entry name" value="SAM-dependent_MTases_sf"/>
</dbReference>
<evidence type="ECO:0000313" key="6">
    <source>
        <dbReference type="Proteomes" id="UP000031449"/>
    </source>
</evidence>
<feature type="domain" description="23S rRNA (guanine(745)-N(1))-methyltransferase N-terminal" evidence="4">
    <location>
        <begin position="21"/>
        <end position="56"/>
    </location>
</feature>
<evidence type="ECO:0000313" key="5">
    <source>
        <dbReference type="EMBL" id="AJD89917.1"/>
    </source>
</evidence>
<feature type="binding site" evidence="2">
    <location>
        <position position="194"/>
    </location>
    <ligand>
        <name>S-adenosyl-L-methionine</name>
        <dbReference type="ChEBI" id="CHEBI:59789"/>
    </ligand>
</feature>
<evidence type="ECO:0000259" key="4">
    <source>
        <dbReference type="Pfam" id="PF21302"/>
    </source>
</evidence>
<dbReference type="GO" id="GO:0046872">
    <property type="term" value="F:metal ion binding"/>
    <property type="evidence" value="ECO:0007669"/>
    <property type="project" value="UniProtKB-KW"/>
</dbReference>
<evidence type="ECO:0000256" key="2">
    <source>
        <dbReference type="PIRSR" id="PIRSR018249-2"/>
    </source>
</evidence>
<dbReference type="OrthoDB" id="5522265at2"/>
<gene>
    <name evidence="5" type="ORF">JMA_06000</name>
</gene>
<dbReference type="Gene3D" id="3.40.50.150">
    <property type="entry name" value="Vaccinia Virus protein VP39"/>
    <property type="match status" value="1"/>
</dbReference>
<evidence type="ECO:0000259" key="3">
    <source>
        <dbReference type="Pfam" id="PF13649"/>
    </source>
</evidence>
<feature type="domain" description="Methyltransferase" evidence="3">
    <location>
        <begin position="101"/>
        <end position="182"/>
    </location>
</feature>
<dbReference type="PIRSF" id="PIRSF018249">
    <property type="entry name" value="MyrA_prd"/>
    <property type="match status" value="1"/>
</dbReference>
<proteinExistence type="predicted"/>
<dbReference type="HOGENOM" id="CLU_050931_2_0_9"/>
<feature type="binding site" evidence="1">
    <location>
        <position position="25"/>
    </location>
    <ligand>
        <name>Zn(2+)</name>
        <dbReference type="ChEBI" id="CHEBI:29105"/>
    </ligand>
</feature>
<dbReference type="CDD" id="cd02440">
    <property type="entry name" value="AdoMet_MTases"/>
    <property type="match status" value="1"/>
</dbReference>
<dbReference type="InterPro" id="IPR041698">
    <property type="entry name" value="Methyltransf_25"/>
</dbReference>
<dbReference type="STRING" id="1508404.JMA_06000"/>